<keyword evidence="2" id="KW-1133">Transmembrane helix</keyword>
<keyword evidence="2" id="KW-0472">Membrane</keyword>
<protein>
    <submittedName>
        <fullName evidence="3">Uncharacterized protein</fullName>
    </submittedName>
</protein>
<accession>A0A176VJ44</accession>
<feature type="region of interest" description="Disordered" evidence="1">
    <location>
        <begin position="70"/>
        <end position="117"/>
    </location>
</feature>
<gene>
    <name evidence="3" type="ORF">AXG93_517s1100</name>
</gene>
<dbReference type="AlphaFoldDB" id="A0A176VJ44"/>
<keyword evidence="4" id="KW-1185">Reference proteome</keyword>
<dbReference type="EMBL" id="LVLJ01003592">
    <property type="protein sequence ID" value="OAE20597.1"/>
    <property type="molecule type" value="Genomic_DNA"/>
</dbReference>
<feature type="compositionally biased region" description="Low complexity" evidence="1">
    <location>
        <begin position="70"/>
        <end position="92"/>
    </location>
</feature>
<sequence length="158" mass="17449">MMASYASFDAVNNSPMPAPMAWRDKCIERSVGFLATMLVLWWKVPVASAMYLVLVAWSFTIYESALASQTTPKTRPTTTTTPTTSGAGTSTRLQDQQPIPRGDGAGTPTHSQDLSRLANTTRLRHIKQEGRKACPSCIFPQVLRRAELSELNVLMLFE</sequence>
<evidence type="ECO:0000256" key="1">
    <source>
        <dbReference type="SAM" id="MobiDB-lite"/>
    </source>
</evidence>
<organism evidence="3 4">
    <name type="scientific">Marchantia polymorpha subsp. ruderalis</name>
    <dbReference type="NCBI Taxonomy" id="1480154"/>
    <lineage>
        <taxon>Eukaryota</taxon>
        <taxon>Viridiplantae</taxon>
        <taxon>Streptophyta</taxon>
        <taxon>Embryophyta</taxon>
        <taxon>Marchantiophyta</taxon>
        <taxon>Marchantiopsida</taxon>
        <taxon>Marchantiidae</taxon>
        <taxon>Marchantiales</taxon>
        <taxon>Marchantiaceae</taxon>
        <taxon>Marchantia</taxon>
    </lineage>
</organism>
<evidence type="ECO:0000313" key="3">
    <source>
        <dbReference type="EMBL" id="OAE20597.1"/>
    </source>
</evidence>
<feature type="transmembrane region" description="Helical" evidence="2">
    <location>
        <begin position="48"/>
        <end position="66"/>
    </location>
</feature>
<keyword evidence="2" id="KW-0812">Transmembrane</keyword>
<comment type="caution">
    <text evidence="3">The sequence shown here is derived from an EMBL/GenBank/DDBJ whole genome shotgun (WGS) entry which is preliminary data.</text>
</comment>
<dbReference type="Proteomes" id="UP000077202">
    <property type="component" value="Unassembled WGS sequence"/>
</dbReference>
<proteinExistence type="predicted"/>
<evidence type="ECO:0000256" key="2">
    <source>
        <dbReference type="SAM" id="Phobius"/>
    </source>
</evidence>
<feature type="compositionally biased region" description="Polar residues" evidence="1">
    <location>
        <begin position="108"/>
        <end position="117"/>
    </location>
</feature>
<reference evidence="3" key="1">
    <citation type="submission" date="2016-03" db="EMBL/GenBank/DDBJ databases">
        <title>Mechanisms controlling the formation of the plant cell surface in tip-growing cells are functionally conserved among land plants.</title>
        <authorList>
            <person name="Honkanen S."/>
            <person name="Jones V.A."/>
            <person name="Morieri G."/>
            <person name="Champion C."/>
            <person name="Hetherington A.J."/>
            <person name="Kelly S."/>
            <person name="Saint-Marcoux D."/>
            <person name="Proust H."/>
            <person name="Prescott H."/>
            <person name="Dolan L."/>
        </authorList>
    </citation>
    <scope>NUCLEOTIDE SEQUENCE [LARGE SCALE GENOMIC DNA]</scope>
    <source>
        <tissue evidence="3">Whole gametophyte</tissue>
    </source>
</reference>
<evidence type="ECO:0000313" key="4">
    <source>
        <dbReference type="Proteomes" id="UP000077202"/>
    </source>
</evidence>
<name>A0A176VJ44_MARPO</name>